<name>A0A9X4LL51_9BURK</name>
<keyword evidence="2" id="KW-1185">Reference proteome</keyword>
<dbReference type="SUPFAM" id="SSF53649">
    <property type="entry name" value="Alkaline phosphatase-like"/>
    <property type="match status" value="1"/>
</dbReference>
<gene>
    <name evidence="1" type="ORF">EXJ73_21045</name>
</gene>
<dbReference type="Proteomes" id="UP001152766">
    <property type="component" value="Unassembled WGS sequence"/>
</dbReference>
<dbReference type="InterPro" id="IPR017850">
    <property type="entry name" value="Alkaline_phosphatase_core_sf"/>
</dbReference>
<dbReference type="Gene3D" id="3.40.720.10">
    <property type="entry name" value="Alkaline Phosphatase, subunit A"/>
    <property type="match status" value="1"/>
</dbReference>
<dbReference type="InterPro" id="IPR002591">
    <property type="entry name" value="Phosphodiest/P_Trfase"/>
</dbReference>
<reference evidence="1" key="1">
    <citation type="submission" date="2019-02" db="EMBL/GenBank/DDBJ databases">
        <title>Draft genome of the type strain Pelomonas aquatica CCUG 52575T.</title>
        <authorList>
            <person name="Gomila M."/>
            <person name="Lalucat J."/>
        </authorList>
    </citation>
    <scope>NUCLEOTIDE SEQUENCE</scope>
    <source>
        <strain evidence="1">CCUG 52575</strain>
    </source>
</reference>
<proteinExistence type="predicted"/>
<evidence type="ECO:0000313" key="1">
    <source>
        <dbReference type="EMBL" id="MDG0864951.1"/>
    </source>
</evidence>
<organism evidence="1 2">
    <name type="scientific">Pelomonas aquatica</name>
    <dbReference type="NCBI Taxonomy" id="431058"/>
    <lineage>
        <taxon>Bacteria</taxon>
        <taxon>Pseudomonadati</taxon>
        <taxon>Pseudomonadota</taxon>
        <taxon>Betaproteobacteria</taxon>
        <taxon>Burkholderiales</taxon>
        <taxon>Sphaerotilaceae</taxon>
        <taxon>Roseateles</taxon>
    </lineage>
</organism>
<sequence>MAARGAGRMNKLVLLLVDGLRADTARDYLGYVQALNEAGRAHWSNLRCELPSLSRPLYATVLNGRTPLDHGILGNVQAGQRCGSTVFDDLAAAGRSSAVAAYHWVFELLTGAVFDPLAHRETALPQLGIEAARWYWEDDYPDSHLLADAEALRLAHAPDFLFVHPMGLDLAGHRHGGESTGYSFAARKLDMVLAQALPRWHAAGYDLLLTSDHGMHADHWHGGPLPVERDVPLVWLPHQGGAEAPAGWPATQTGIRGFVAQRLGCA</sequence>
<comment type="caution">
    <text evidence="1">The sequence shown here is derived from an EMBL/GenBank/DDBJ whole genome shotgun (WGS) entry which is preliminary data.</text>
</comment>
<dbReference type="EMBL" id="SGUG01000046">
    <property type="protein sequence ID" value="MDG0864951.1"/>
    <property type="molecule type" value="Genomic_DNA"/>
</dbReference>
<protein>
    <submittedName>
        <fullName evidence="1">Alkaline phosphatase family protein</fullName>
    </submittedName>
</protein>
<accession>A0A9X4LL51</accession>
<dbReference type="AlphaFoldDB" id="A0A9X4LL51"/>
<evidence type="ECO:0000313" key="2">
    <source>
        <dbReference type="Proteomes" id="UP001152766"/>
    </source>
</evidence>
<dbReference type="Pfam" id="PF01663">
    <property type="entry name" value="Phosphodiest"/>
    <property type="match status" value="1"/>
</dbReference>